<comment type="caution">
    <text evidence="1">The sequence shown here is derived from an EMBL/GenBank/DDBJ whole genome shotgun (WGS) entry which is preliminary data.</text>
</comment>
<accession>A0AAV1SFB5</accession>
<dbReference type="Proteomes" id="UP001314170">
    <property type="component" value="Unassembled WGS sequence"/>
</dbReference>
<evidence type="ECO:0000313" key="2">
    <source>
        <dbReference type="Proteomes" id="UP001314170"/>
    </source>
</evidence>
<gene>
    <name evidence="1" type="ORF">DCAF_LOCUS22770</name>
</gene>
<evidence type="ECO:0000313" key="1">
    <source>
        <dbReference type="EMBL" id="CAK7350046.1"/>
    </source>
</evidence>
<dbReference type="AlphaFoldDB" id="A0AAV1SFB5"/>
<sequence>MDNRVLSTIRPEFDGKRANDKNSRPLAITRGPTKYGFLVFQDNAGMRAFDFWKGRYEQE</sequence>
<keyword evidence="2" id="KW-1185">Reference proteome</keyword>
<proteinExistence type="predicted"/>
<dbReference type="EMBL" id="CAWUPB010001180">
    <property type="protein sequence ID" value="CAK7350046.1"/>
    <property type="molecule type" value="Genomic_DNA"/>
</dbReference>
<protein>
    <submittedName>
        <fullName evidence="1">Uncharacterized protein</fullName>
    </submittedName>
</protein>
<reference evidence="1 2" key="1">
    <citation type="submission" date="2024-01" db="EMBL/GenBank/DDBJ databases">
        <authorList>
            <person name="Waweru B."/>
        </authorList>
    </citation>
    <scope>NUCLEOTIDE SEQUENCE [LARGE SCALE GENOMIC DNA]</scope>
</reference>
<organism evidence="1 2">
    <name type="scientific">Dovyalis caffra</name>
    <dbReference type="NCBI Taxonomy" id="77055"/>
    <lineage>
        <taxon>Eukaryota</taxon>
        <taxon>Viridiplantae</taxon>
        <taxon>Streptophyta</taxon>
        <taxon>Embryophyta</taxon>
        <taxon>Tracheophyta</taxon>
        <taxon>Spermatophyta</taxon>
        <taxon>Magnoliopsida</taxon>
        <taxon>eudicotyledons</taxon>
        <taxon>Gunneridae</taxon>
        <taxon>Pentapetalae</taxon>
        <taxon>rosids</taxon>
        <taxon>fabids</taxon>
        <taxon>Malpighiales</taxon>
        <taxon>Salicaceae</taxon>
        <taxon>Flacourtieae</taxon>
        <taxon>Dovyalis</taxon>
    </lineage>
</organism>
<name>A0AAV1SFB5_9ROSI</name>